<accession>G7IXA0</accession>
<evidence type="ECO:0000313" key="3">
    <source>
        <dbReference type="EnsemblPlants" id="AES69876"/>
    </source>
</evidence>
<dbReference type="PANTHER" id="PTHR34223:SF51">
    <property type="entry name" value="OS06G0556300 PROTEIN"/>
    <property type="match status" value="1"/>
</dbReference>
<dbReference type="InterPro" id="IPR053197">
    <property type="entry name" value="F-box_SCFL_complex_component"/>
</dbReference>
<dbReference type="SUPFAM" id="SSF81383">
    <property type="entry name" value="F-box domain"/>
    <property type="match status" value="1"/>
</dbReference>
<dbReference type="AlphaFoldDB" id="G7IXA0"/>
<dbReference type="PANTHER" id="PTHR34223">
    <property type="entry name" value="OS11G0201299 PROTEIN"/>
    <property type="match status" value="1"/>
</dbReference>
<evidence type="ECO:0000259" key="1">
    <source>
        <dbReference type="PROSITE" id="PS50181"/>
    </source>
</evidence>
<dbReference type="Proteomes" id="UP000002051">
    <property type="component" value="Chromosome 3"/>
</dbReference>
<dbReference type="EnsemblPlants" id="AES69876">
    <property type="protein sequence ID" value="AES69876"/>
    <property type="gene ID" value="MTR_3g036330"/>
</dbReference>
<dbReference type="CDD" id="cd22160">
    <property type="entry name" value="F-box_AtFBL13-like"/>
    <property type="match status" value="1"/>
</dbReference>
<dbReference type="OMA" id="PHECKDY"/>
<dbReference type="Gene3D" id="1.20.1280.50">
    <property type="match status" value="1"/>
</dbReference>
<reference evidence="3" key="3">
    <citation type="submission" date="2015-04" db="UniProtKB">
        <authorList>
            <consortium name="EnsemblPlants"/>
        </authorList>
    </citation>
    <scope>IDENTIFICATION</scope>
    <source>
        <strain evidence="3">cv. Jemalong A17</strain>
    </source>
</reference>
<name>G7IXA0_MEDTR</name>
<dbReference type="EMBL" id="CM001219">
    <property type="protein sequence ID" value="AES69876.1"/>
    <property type="molecule type" value="Genomic_DNA"/>
</dbReference>
<keyword evidence="4" id="KW-1185">Reference proteome</keyword>
<sequence>MKRLKRTENKDNLSELPDCVLLHILSFLDTKLAVQTCILSARWKNLWKHVPALRLNTYLHSLYTRIKLKGFTKFVSSILSKRDASTALHTLEFRRTGLVEPHIFKRILKYAVSHNVQQLQICYILSLTNFAFHVGDNGCADPFSEFKNLNSLIIDRCVALDAENLHISSVTLANLTVRTPRVVARNYRKIELSTASLRSFVFIGIPYQKLVWSHLCSVTHLKIDANVPWSYVLYLVPDLLKVDFPYLRNLKLLKVKMEGIPFDLSKKLIHANLAKLPARSQEEASKLHEAFKVGSKSSSSIPEGILEFLLQNSPSAKVYIIN</sequence>
<dbReference type="Pfam" id="PF00646">
    <property type="entry name" value="F-box"/>
    <property type="match status" value="1"/>
</dbReference>
<protein>
    <submittedName>
        <fullName evidence="2">F-box/RNI superfamily protein</fullName>
    </submittedName>
</protein>
<feature type="domain" description="F-box" evidence="1">
    <location>
        <begin position="10"/>
        <end position="66"/>
    </location>
</feature>
<gene>
    <name evidence="2" type="ordered locus">MTR_3g036330</name>
</gene>
<proteinExistence type="predicted"/>
<dbReference type="PaxDb" id="3880-AES69876"/>
<dbReference type="eggNOG" id="ENOG502S4YB">
    <property type="taxonomic scope" value="Eukaryota"/>
</dbReference>
<dbReference type="STRING" id="3880.G7IXA0"/>
<dbReference type="InterPro" id="IPR036047">
    <property type="entry name" value="F-box-like_dom_sf"/>
</dbReference>
<organism evidence="2 4">
    <name type="scientific">Medicago truncatula</name>
    <name type="common">Barrel medic</name>
    <name type="synonym">Medicago tribuloides</name>
    <dbReference type="NCBI Taxonomy" id="3880"/>
    <lineage>
        <taxon>Eukaryota</taxon>
        <taxon>Viridiplantae</taxon>
        <taxon>Streptophyta</taxon>
        <taxon>Embryophyta</taxon>
        <taxon>Tracheophyta</taxon>
        <taxon>Spermatophyta</taxon>
        <taxon>Magnoliopsida</taxon>
        <taxon>eudicotyledons</taxon>
        <taxon>Gunneridae</taxon>
        <taxon>Pentapetalae</taxon>
        <taxon>rosids</taxon>
        <taxon>fabids</taxon>
        <taxon>Fabales</taxon>
        <taxon>Fabaceae</taxon>
        <taxon>Papilionoideae</taxon>
        <taxon>50 kb inversion clade</taxon>
        <taxon>NPAAA clade</taxon>
        <taxon>Hologalegina</taxon>
        <taxon>IRL clade</taxon>
        <taxon>Trifolieae</taxon>
        <taxon>Medicago</taxon>
    </lineage>
</organism>
<dbReference type="HOGENOM" id="CLU_010721_2_0_1"/>
<reference evidence="2 4" key="1">
    <citation type="journal article" date="2011" name="Nature">
        <title>The Medicago genome provides insight into the evolution of rhizobial symbioses.</title>
        <authorList>
            <person name="Young N.D."/>
            <person name="Debelle F."/>
            <person name="Oldroyd G.E."/>
            <person name="Geurts R."/>
            <person name="Cannon S.B."/>
            <person name="Udvardi M.K."/>
            <person name="Benedito V.A."/>
            <person name="Mayer K.F."/>
            <person name="Gouzy J."/>
            <person name="Schoof H."/>
            <person name="Van de Peer Y."/>
            <person name="Proost S."/>
            <person name="Cook D.R."/>
            <person name="Meyers B.C."/>
            <person name="Spannagl M."/>
            <person name="Cheung F."/>
            <person name="De Mita S."/>
            <person name="Krishnakumar V."/>
            <person name="Gundlach H."/>
            <person name="Zhou S."/>
            <person name="Mudge J."/>
            <person name="Bharti A.K."/>
            <person name="Murray J.D."/>
            <person name="Naoumkina M.A."/>
            <person name="Rosen B."/>
            <person name="Silverstein K.A."/>
            <person name="Tang H."/>
            <person name="Rombauts S."/>
            <person name="Zhao P.X."/>
            <person name="Zhou P."/>
            <person name="Barbe V."/>
            <person name="Bardou P."/>
            <person name="Bechner M."/>
            <person name="Bellec A."/>
            <person name="Berger A."/>
            <person name="Berges H."/>
            <person name="Bidwell S."/>
            <person name="Bisseling T."/>
            <person name="Choisne N."/>
            <person name="Couloux A."/>
            <person name="Denny R."/>
            <person name="Deshpande S."/>
            <person name="Dai X."/>
            <person name="Doyle J.J."/>
            <person name="Dudez A.M."/>
            <person name="Farmer A.D."/>
            <person name="Fouteau S."/>
            <person name="Franken C."/>
            <person name="Gibelin C."/>
            <person name="Gish J."/>
            <person name="Goldstein S."/>
            <person name="Gonzalez A.J."/>
            <person name="Green P.J."/>
            <person name="Hallab A."/>
            <person name="Hartog M."/>
            <person name="Hua A."/>
            <person name="Humphray S.J."/>
            <person name="Jeong D.H."/>
            <person name="Jing Y."/>
            <person name="Jocker A."/>
            <person name="Kenton S.M."/>
            <person name="Kim D.J."/>
            <person name="Klee K."/>
            <person name="Lai H."/>
            <person name="Lang C."/>
            <person name="Lin S."/>
            <person name="Macmil S.L."/>
            <person name="Magdelenat G."/>
            <person name="Matthews L."/>
            <person name="McCorrison J."/>
            <person name="Monaghan E.L."/>
            <person name="Mun J.H."/>
            <person name="Najar F.Z."/>
            <person name="Nicholson C."/>
            <person name="Noirot C."/>
            <person name="O'Bleness M."/>
            <person name="Paule C.R."/>
            <person name="Poulain J."/>
            <person name="Prion F."/>
            <person name="Qin B."/>
            <person name="Qu C."/>
            <person name="Retzel E.F."/>
            <person name="Riddle C."/>
            <person name="Sallet E."/>
            <person name="Samain S."/>
            <person name="Samson N."/>
            <person name="Sanders I."/>
            <person name="Saurat O."/>
            <person name="Scarpelli C."/>
            <person name="Schiex T."/>
            <person name="Segurens B."/>
            <person name="Severin A.J."/>
            <person name="Sherrier D.J."/>
            <person name="Shi R."/>
            <person name="Sims S."/>
            <person name="Singer S.R."/>
            <person name="Sinharoy S."/>
            <person name="Sterck L."/>
            <person name="Viollet A."/>
            <person name="Wang B.B."/>
            <person name="Wang K."/>
            <person name="Wang M."/>
            <person name="Wang X."/>
            <person name="Warfsmann J."/>
            <person name="Weissenbach J."/>
            <person name="White D.D."/>
            <person name="White J.D."/>
            <person name="Wiley G.B."/>
            <person name="Wincker P."/>
            <person name="Xing Y."/>
            <person name="Yang L."/>
            <person name="Yao Z."/>
            <person name="Ying F."/>
            <person name="Zhai J."/>
            <person name="Zhou L."/>
            <person name="Zuber A."/>
            <person name="Denarie J."/>
            <person name="Dixon R.A."/>
            <person name="May G.D."/>
            <person name="Schwartz D.C."/>
            <person name="Rogers J."/>
            <person name="Quetier F."/>
            <person name="Town C.D."/>
            <person name="Roe B.A."/>
        </authorList>
    </citation>
    <scope>NUCLEOTIDE SEQUENCE [LARGE SCALE GENOMIC DNA]</scope>
    <source>
        <strain evidence="2">A17</strain>
        <strain evidence="3 4">cv. Jemalong A17</strain>
    </source>
</reference>
<evidence type="ECO:0000313" key="4">
    <source>
        <dbReference type="Proteomes" id="UP000002051"/>
    </source>
</evidence>
<dbReference type="PROSITE" id="PS50181">
    <property type="entry name" value="FBOX"/>
    <property type="match status" value="1"/>
</dbReference>
<dbReference type="InterPro" id="IPR053781">
    <property type="entry name" value="F-box_AtFBL13-like"/>
</dbReference>
<dbReference type="InterPro" id="IPR001810">
    <property type="entry name" value="F-box_dom"/>
</dbReference>
<reference evidence="2 4" key="2">
    <citation type="journal article" date="2014" name="BMC Genomics">
        <title>An improved genome release (version Mt4.0) for the model legume Medicago truncatula.</title>
        <authorList>
            <person name="Tang H."/>
            <person name="Krishnakumar V."/>
            <person name="Bidwell S."/>
            <person name="Rosen B."/>
            <person name="Chan A."/>
            <person name="Zhou S."/>
            <person name="Gentzbittel L."/>
            <person name="Childs K.L."/>
            <person name="Yandell M."/>
            <person name="Gundlach H."/>
            <person name="Mayer K.F."/>
            <person name="Schwartz D.C."/>
            <person name="Town C.D."/>
        </authorList>
    </citation>
    <scope>GENOME REANNOTATION</scope>
    <source>
        <strain evidence="3 4">cv. Jemalong A17</strain>
    </source>
</reference>
<evidence type="ECO:0000313" key="2">
    <source>
        <dbReference type="EMBL" id="AES69876.1"/>
    </source>
</evidence>